<reference evidence="3 4" key="1">
    <citation type="submission" date="2020-02" db="EMBL/GenBank/DDBJ databases">
        <authorList>
            <person name="Hogendoorn C."/>
        </authorList>
    </citation>
    <scope>NUCLEOTIDE SEQUENCE [LARGE SCALE GENOMIC DNA]</scope>
    <source>
        <strain evidence="3">METHB21</strain>
    </source>
</reference>
<comment type="caution">
    <text evidence="3">The sequence shown here is derived from an EMBL/GenBank/DDBJ whole genome shotgun (WGS) entry which is preliminary data.</text>
</comment>
<gene>
    <name evidence="3" type="ORF">METHB2_1000002</name>
</gene>
<dbReference type="RefSeq" id="WP_174624457.1">
    <property type="nucleotide sequence ID" value="NZ_CADCXN010000003.1"/>
</dbReference>
<dbReference type="GO" id="GO:0004519">
    <property type="term" value="F:endonuclease activity"/>
    <property type="evidence" value="ECO:0007669"/>
    <property type="project" value="UniProtKB-KW"/>
</dbReference>
<evidence type="ECO:0000256" key="1">
    <source>
        <dbReference type="ARBA" id="ARBA00007435"/>
    </source>
</evidence>
<accession>A0A8S0XE41</accession>
<dbReference type="PANTHER" id="PTHR34477:SF5">
    <property type="entry name" value="BSL5627 PROTEIN"/>
    <property type="match status" value="1"/>
</dbReference>
<evidence type="ECO:0000313" key="4">
    <source>
        <dbReference type="Proteomes" id="UP000494216"/>
    </source>
</evidence>
<dbReference type="SUPFAM" id="SSF82771">
    <property type="entry name" value="GIY-YIG endonuclease"/>
    <property type="match status" value="1"/>
</dbReference>
<keyword evidence="3" id="KW-0378">Hydrolase</keyword>
<keyword evidence="3" id="KW-0540">Nuclease</keyword>
<keyword evidence="4" id="KW-1185">Reference proteome</keyword>
<dbReference type="EMBL" id="CADCXN010000003">
    <property type="protein sequence ID" value="CAA9889432.1"/>
    <property type="molecule type" value="Genomic_DNA"/>
</dbReference>
<evidence type="ECO:0000313" key="3">
    <source>
        <dbReference type="EMBL" id="CAA9889432.1"/>
    </source>
</evidence>
<dbReference type="InterPro" id="IPR035901">
    <property type="entry name" value="GIY-YIG_endonuc_sf"/>
</dbReference>
<proteinExistence type="inferred from homology"/>
<organism evidence="3 4">
    <name type="scientific">Candidatus Methylobacter favarea</name>
    <dbReference type="NCBI Taxonomy" id="2707345"/>
    <lineage>
        <taxon>Bacteria</taxon>
        <taxon>Pseudomonadati</taxon>
        <taxon>Pseudomonadota</taxon>
        <taxon>Gammaproteobacteria</taxon>
        <taxon>Methylococcales</taxon>
        <taxon>Methylococcaceae</taxon>
        <taxon>Methylobacter</taxon>
    </lineage>
</organism>
<dbReference type="Proteomes" id="UP000494216">
    <property type="component" value="Unassembled WGS sequence"/>
</dbReference>
<dbReference type="PANTHER" id="PTHR34477">
    <property type="entry name" value="UPF0213 PROTEIN YHBQ"/>
    <property type="match status" value="1"/>
</dbReference>
<keyword evidence="3" id="KW-0255">Endonuclease</keyword>
<name>A0A8S0XE41_9GAMM</name>
<comment type="similarity">
    <text evidence="1">Belongs to the UPF0213 family.</text>
</comment>
<sequence length="110" mass="12940">MEKRPCVYMLASARNVTLYVGVNSNLIGRVYQHRQGLLDAFTKKYLVHILACFEVHERIESAILRDKQIKKWPRIFKKRLIEQYNPDWHDLWADLVSPSLAAGFRQSLPE</sequence>
<dbReference type="PROSITE" id="PS50164">
    <property type="entry name" value="GIY_YIG"/>
    <property type="match status" value="1"/>
</dbReference>
<protein>
    <submittedName>
        <fullName evidence="3">Putative endonuclease containing a URI domain</fullName>
    </submittedName>
</protein>
<feature type="domain" description="GIY-YIG" evidence="2">
    <location>
        <begin position="3"/>
        <end position="82"/>
    </location>
</feature>
<dbReference type="CDD" id="cd10448">
    <property type="entry name" value="GIY-YIG_unchar_3"/>
    <property type="match status" value="1"/>
</dbReference>
<dbReference type="InterPro" id="IPR050190">
    <property type="entry name" value="UPF0213_domain"/>
</dbReference>
<dbReference type="InterPro" id="IPR000305">
    <property type="entry name" value="GIY-YIG_endonuc"/>
</dbReference>
<dbReference type="AlphaFoldDB" id="A0A8S0XE41"/>
<evidence type="ECO:0000259" key="2">
    <source>
        <dbReference type="PROSITE" id="PS50164"/>
    </source>
</evidence>
<dbReference type="Pfam" id="PF01541">
    <property type="entry name" value="GIY-YIG"/>
    <property type="match status" value="1"/>
</dbReference>
<dbReference type="Gene3D" id="3.40.1440.10">
    <property type="entry name" value="GIY-YIG endonuclease"/>
    <property type="match status" value="1"/>
</dbReference>